<dbReference type="AlphaFoldDB" id="A0A5C5BD92"/>
<comment type="caution">
    <text evidence="6">The sequence shown here is derived from an EMBL/GenBank/DDBJ whole genome shotgun (WGS) entry which is preliminary data.</text>
</comment>
<dbReference type="EMBL" id="VENP01000016">
    <property type="protein sequence ID" value="TNU75103.1"/>
    <property type="molecule type" value="Genomic_DNA"/>
</dbReference>
<evidence type="ECO:0000313" key="6">
    <source>
        <dbReference type="EMBL" id="TNU75103.1"/>
    </source>
</evidence>
<dbReference type="PANTHER" id="PTHR15162:SF7">
    <property type="entry name" value="SUCCINYLGLUTAMATE DESUCCINYLASE"/>
    <property type="match status" value="1"/>
</dbReference>
<dbReference type="OrthoDB" id="9782876at2"/>
<accession>A0A5C5BD92</accession>
<dbReference type="GO" id="GO:0046872">
    <property type="term" value="F:metal ion binding"/>
    <property type="evidence" value="ECO:0007669"/>
    <property type="project" value="UniProtKB-KW"/>
</dbReference>
<name>A0A5C5BD92_9MICO</name>
<evidence type="ECO:0000256" key="3">
    <source>
        <dbReference type="ARBA" id="ARBA00022801"/>
    </source>
</evidence>
<dbReference type="GO" id="GO:0005829">
    <property type="term" value="C:cytosol"/>
    <property type="evidence" value="ECO:0007669"/>
    <property type="project" value="TreeGrafter"/>
</dbReference>
<proteinExistence type="predicted"/>
<dbReference type="PANTHER" id="PTHR15162">
    <property type="entry name" value="ASPARTOACYLASE"/>
    <property type="match status" value="1"/>
</dbReference>
<keyword evidence="7" id="KW-1185">Reference proteome</keyword>
<evidence type="ECO:0000256" key="1">
    <source>
        <dbReference type="ARBA" id="ARBA00001947"/>
    </source>
</evidence>
<comment type="cofactor">
    <cofactor evidence="1">
        <name>Zn(2+)</name>
        <dbReference type="ChEBI" id="CHEBI:29105"/>
    </cofactor>
</comment>
<feature type="domain" description="Succinylglutamate desuccinylase/Aspartoacylase catalytic" evidence="5">
    <location>
        <begin position="21"/>
        <end position="180"/>
    </location>
</feature>
<dbReference type="Gene3D" id="3.40.630.10">
    <property type="entry name" value="Zn peptidases"/>
    <property type="match status" value="1"/>
</dbReference>
<organism evidence="6 7">
    <name type="scientific">Miniimonas arenae</name>
    <dbReference type="NCBI Taxonomy" id="676201"/>
    <lineage>
        <taxon>Bacteria</taxon>
        <taxon>Bacillati</taxon>
        <taxon>Actinomycetota</taxon>
        <taxon>Actinomycetes</taxon>
        <taxon>Micrococcales</taxon>
        <taxon>Beutenbergiaceae</taxon>
        <taxon>Miniimonas</taxon>
    </lineage>
</organism>
<evidence type="ECO:0000259" key="5">
    <source>
        <dbReference type="Pfam" id="PF24827"/>
    </source>
</evidence>
<dbReference type="InterPro" id="IPR050178">
    <property type="entry name" value="AspA/AstE_fam"/>
</dbReference>
<evidence type="ECO:0000313" key="7">
    <source>
        <dbReference type="Proteomes" id="UP000313849"/>
    </source>
</evidence>
<dbReference type="Proteomes" id="UP000313849">
    <property type="component" value="Unassembled WGS sequence"/>
</dbReference>
<dbReference type="GO" id="GO:0016788">
    <property type="term" value="F:hydrolase activity, acting on ester bonds"/>
    <property type="evidence" value="ECO:0007669"/>
    <property type="project" value="InterPro"/>
</dbReference>
<keyword evidence="2" id="KW-0479">Metal-binding</keyword>
<dbReference type="InterPro" id="IPR055438">
    <property type="entry name" value="AstE_AspA_cat"/>
</dbReference>
<gene>
    <name evidence="6" type="ORF">FH969_06065</name>
</gene>
<evidence type="ECO:0000256" key="2">
    <source>
        <dbReference type="ARBA" id="ARBA00022723"/>
    </source>
</evidence>
<dbReference type="Pfam" id="PF24827">
    <property type="entry name" value="AstE_AspA_cat"/>
    <property type="match status" value="1"/>
</dbReference>
<keyword evidence="3" id="KW-0378">Hydrolase</keyword>
<evidence type="ECO:0000256" key="4">
    <source>
        <dbReference type="ARBA" id="ARBA00022833"/>
    </source>
</evidence>
<sequence length="330" mass="35280">MRHGRPVTSTLSFRSWDTLRPGPRLIVLGGVHGDETCGTRALEALEAEIDAGALVLERGVLTLVPRANPLACAQGTRAGERNLNRSFVPRPAEARQDYEDHVVAALAPVLAAHDVLLDLHSATSDTVPFVMIELAEPDGVPFRHAEHEAALAGALGLDVVVEGWQDVYEARLEEHAERAGVPVTPEDRAVGTGTNEYLRERGGWALTVECGGHDDPEAFAVALTVTRRALAHLGLVAAPQGPHATAPAAPGAAPRVLRTAVVVDKEDPADRFVRPWQPFEPVRTGDLIGVRADGTEVRASVDGAIMFPDDDADPGEEWFYLAVTSDRPLG</sequence>
<dbReference type="SUPFAM" id="SSF53187">
    <property type="entry name" value="Zn-dependent exopeptidases"/>
    <property type="match status" value="1"/>
</dbReference>
<keyword evidence="4" id="KW-0862">Zinc</keyword>
<reference evidence="6 7" key="1">
    <citation type="submission" date="2019-06" db="EMBL/GenBank/DDBJ databases">
        <title>Draft genome sequence of Miniimonas arenae KCTC 19750T isolated from sea sand.</title>
        <authorList>
            <person name="Park S.-J."/>
        </authorList>
    </citation>
    <scope>NUCLEOTIDE SEQUENCE [LARGE SCALE GENOMIC DNA]</scope>
    <source>
        <strain evidence="6 7">KCTC 19750</strain>
    </source>
</reference>
<protein>
    <submittedName>
        <fullName evidence="6">Succinylglutamate desuccinylase</fullName>
    </submittedName>
</protein>